<keyword evidence="11" id="KW-1185">Reference proteome</keyword>
<evidence type="ECO:0000256" key="6">
    <source>
        <dbReference type="ARBA" id="ARBA00023180"/>
    </source>
</evidence>
<dbReference type="PROSITE" id="PS51886">
    <property type="entry name" value="TLDC"/>
    <property type="match status" value="1"/>
</dbReference>
<dbReference type="SMART" id="SM00181">
    <property type="entry name" value="EGF"/>
    <property type="match status" value="4"/>
</dbReference>
<evidence type="ECO:0000256" key="3">
    <source>
        <dbReference type="ARBA" id="ARBA00022737"/>
    </source>
</evidence>
<evidence type="ECO:0000256" key="7">
    <source>
        <dbReference type="PROSITE-ProRule" id="PRU00076"/>
    </source>
</evidence>
<dbReference type="SUPFAM" id="SSF57196">
    <property type="entry name" value="EGF/Laminin"/>
    <property type="match status" value="1"/>
</dbReference>
<dbReference type="PANTHER" id="PTHR24039">
    <property type="entry name" value="FIBRILLIN-RELATED"/>
    <property type="match status" value="1"/>
</dbReference>
<gene>
    <name evidence="10" type="ORF">PEVE_00017364</name>
</gene>
<comment type="caution">
    <text evidence="7">Lacks conserved residue(s) required for the propagation of feature annotation.</text>
</comment>
<keyword evidence="5" id="KW-1015">Disulfide bond</keyword>
<dbReference type="PROSITE" id="PS01186">
    <property type="entry name" value="EGF_2"/>
    <property type="match status" value="3"/>
</dbReference>
<evidence type="ECO:0000256" key="2">
    <source>
        <dbReference type="ARBA" id="ARBA00022729"/>
    </source>
</evidence>
<evidence type="ECO:0000313" key="11">
    <source>
        <dbReference type="Proteomes" id="UP001159427"/>
    </source>
</evidence>
<organism evidence="10 11">
    <name type="scientific">Porites evermanni</name>
    <dbReference type="NCBI Taxonomy" id="104178"/>
    <lineage>
        <taxon>Eukaryota</taxon>
        <taxon>Metazoa</taxon>
        <taxon>Cnidaria</taxon>
        <taxon>Anthozoa</taxon>
        <taxon>Hexacorallia</taxon>
        <taxon>Scleractinia</taxon>
        <taxon>Fungiina</taxon>
        <taxon>Poritidae</taxon>
        <taxon>Porites</taxon>
    </lineage>
</organism>
<dbReference type="PROSITE" id="PS50026">
    <property type="entry name" value="EGF_3"/>
    <property type="match status" value="4"/>
</dbReference>
<keyword evidence="3" id="KW-0677">Repeat</keyword>
<proteinExistence type="predicted"/>
<comment type="caution">
    <text evidence="10">The sequence shown here is derived from an EMBL/GenBank/DDBJ whole genome shotgun (WGS) entry which is preliminary data.</text>
</comment>
<dbReference type="PROSITE" id="PS01187">
    <property type="entry name" value="EGF_CA"/>
    <property type="match status" value="2"/>
</dbReference>
<evidence type="ECO:0000259" key="8">
    <source>
        <dbReference type="PROSITE" id="PS50026"/>
    </source>
</evidence>
<feature type="domain" description="EGF-like" evidence="8">
    <location>
        <begin position="266"/>
        <end position="306"/>
    </location>
</feature>
<dbReference type="InterPro" id="IPR000152">
    <property type="entry name" value="EGF-type_Asp/Asn_hydroxyl_site"/>
</dbReference>
<dbReference type="InterPro" id="IPR001881">
    <property type="entry name" value="EGF-like_Ca-bd_dom"/>
</dbReference>
<evidence type="ECO:0000259" key="9">
    <source>
        <dbReference type="PROSITE" id="PS51886"/>
    </source>
</evidence>
<dbReference type="EMBL" id="CALNXI010002395">
    <property type="protein sequence ID" value="CAH3187155.1"/>
    <property type="molecule type" value="Genomic_DNA"/>
</dbReference>
<feature type="domain" description="TLDc" evidence="9">
    <location>
        <begin position="354"/>
        <end position="508"/>
    </location>
</feature>
<dbReference type="Gene3D" id="2.10.25.10">
    <property type="entry name" value="Laminin"/>
    <property type="match status" value="4"/>
</dbReference>
<dbReference type="InterPro" id="IPR006571">
    <property type="entry name" value="TLDc_dom"/>
</dbReference>
<dbReference type="Pfam" id="PF07645">
    <property type="entry name" value="EGF_CA"/>
    <property type="match status" value="1"/>
</dbReference>
<sequence length="508" mass="56304">MGDGHNCSGRQERNFKKSVLKILGLKSSSELIFYKTDKQLFQKFTLDRNIMVHIATNTSSKSDSDECLKNFHNCSENATCTNTEGSFNSSCKPGYIGNGHNCSDKDECQISSHNCGNNAICINTKGSFNCSCKPGYTGNGYNCSGGCLRSFIYLLRLTSPCRVTVTAHTELLGPVIVPSLMRNRPPHQGLRPLLFKDSTWVLYRPKRFVCARVCETGPTTYRPYPRRLESLTVCRFLHRIMQFCSVGVCLSFLVPAPLNLLFFFSDIDECNAANNSCHENAWCNNTQGSFNCFCKPGYDGDGHNCTEINECDAANNSCHKNAWCNNTQGSFTCSCKPGYEGDGYNCTEFSINSTILRGNQYYLHHLHRFLASAPEFGEDSSWRLCYRATSDGWTPGIFHNGCDNRRNTATIVQKGQYVFGGYTDIPWKSSGGYAGTPNAFIFSLNNYESVAPFLSKVKPGYTGAAIERLKNHGPKFGADLIIPLNSKSEASLGTYYSAPPSVNTRTIS</sequence>
<evidence type="ECO:0000256" key="5">
    <source>
        <dbReference type="ARBA" id="ARBA00023157"/>
    </source>
</evidence>
<keyword evidence="6" id="KW-0325">Glycoprotein</keyword>
<dbReference type="PANTHER" id="PTHR24039:SF28">
    <property type="entry name" value="EGF-LIKE DOMAIN-CONTAINING PROTEIN"/>
    <property type="match status" value="1"/>
</dbReference>
<keyword evidence="1 7" id="KW-0245">EGF-like domain</keyword>
<evidence type="ECO:0000256" key="1">
    <source>
        <dbReference type="ARBA" id="ARBA00022536"/>
    </source>
</evidence>
<feature type="domain" description="EGF-like" evidence="8">
    <location>
        <begin position="104"/>
        <end position="144"/>
    </location>
</feature>
<dbReference type="Proteomes" id="UP001159427">
    <property type="component" value="Unassembled WGS sequence"/>
</dbReference>
<dbReference type="InterPro" id="IPR000742">
    <property type="entry name" value="EGF"/>
</dbReference>
<dbReference type="InterPro" id="IPR009030">
    <property type="entry name" value="Growth_fac_rcpt_cys_sf"/>
</dbReference>
<accession>A0ABN8SA99</accession>
<dbReference type="Pfam" id="PF12947">
    <property type="entry name" value="EGF_3"/>
    <property type="match status" value="3"/>
</dbReference>
<dbReference type="SMART" id="SM00179">
    <property type="entry name" value="EGF_CA"/>
    <property type="match status" value="4"/>
</dbReference>
<dbReference type="Pfam" id="PF07534">
    <property type="entry name" value="TLD"/>
    <property type="match status" value="1"/>
</dbReference>
<name>A0ABN8SA99_9CNID</name>
<reference evidence="10 11" key="1">
    <citation type="submission" date="2022-05" db="EMBL/GenBank/DDBJ databases">
        <authorList>
            <consortium name="Genoscope - CEA"/>
            <person name="William W."/>
        </authorList>
    </citation>
    <scope>NUCLEOTIDE SEQUENCE [LARGE SCALE GENOMIC DNA]</scope>
</reference>
<protein>
    <submittedName>
        <fullName evidence="10">Uncharacterized protein</fullName>
    </submittedName>
</protein>
<dbReference type="PROSITE" id="PS00010">
    <property type="entry name" value="ASX_HYDROXYL"/>
    <property type="match status" value="3"/>
</dbReference>
<keyword evidence="4" id="KW-0106">Calcium</keyword>
<keyword evidence="2" id="KW-0732">Signal</keyword>
<dbReference type="SUPFAM" id="SSF57184">
    <property type="entry name" value="Growth factor receptor domain"/>
    <property type="match status" value="1"/>
</dbReference>
<evidence type="ECO:0000313" key="10">
    <source>
        <dbReference type="EMBL" id="CAH3187155.1"/>
    </source>
</evidence>
<feature type="domain" description="EGF-like" evidence="8">
    <location>
        <begin position="63"/>
        <end position="103"/>
    </location>
</feature>
<dbReference type="InterPro" id="IPR024731">
    <property type="entry name" value="NELL2-like_EGF"/>
</dbReference>
<dbReference type="CDD" id="cd00054">
    <property type="entry name" value="EGF_CA"/>
    <property type="match status" value="4"/>
</dbReference>
<feature type="domain" description="EGF-like" evidence="8">
    <location>
        <begin position="307"/>
        <end position="347"/>
    </location>
</feature>
<dbReference type="InterPro" id="IPR018097">
    <property type="entry name" value="EGF_Ca-bd_CS"/>
</dbReference>
<evidence type="ECO:0000256" key="4">
    <source>
        <dbReference type="ARBA" id="ARBA00022837"/>
    </source>
</evidence>
<dbReference type="InterPro" id="IPR049883">
    <property type="entry name" value="NOTCH1_EGF-like"/>
</dbReference>